<evidence type="ECO:0000313" key="3">
    <source>
        <dbReference type="EMBL" id="GAA6169329.1"/>
    </source>
</evidence>
<dbReference type="InterPro" id="IPR050623">
    <property type="entry name" value="Glucan_succinyl_AcylTrfase"/>
</dbReference>
<keyword evidence="1" id="KW-0812">Transmembrane</keyword>
<feature type="transmembrane region" description="Helical" evidence="1">
    <location>
        <begin position="12"/>
        <end position="33"/>
    </location>
</feature>
<feature type="transmembrane region" description="Helical" evidence="1">
    <location>
        <begin position="86"/>
        <end position="104"/>
    </location>
</feature>
<dbReference type="GO" id="GO:0016746">
    <property type="term" value="F:acyltransferase activity"/>
    <property type="evidence" value="ECO:0007669"/>
    <property type="project" value="UniProtKB-KW"/>
</dbReference>
<evidence type="ECO:0000259" key="2">
    <source>
        <dbReference type="Pfam" id="PF01757"/>
    </source>
</evidence>
<dbReference type="EMBL" id="BAABWN010000011">
    <property type="protein sequence ID" value="GAA6169329.1"/>
    <property type="molecule type" value="Genomic_DNA"/>
</dbReference>
<feature type="transmembrane region" description="Helical" evidence="1">
    <location>
        <begin position="168"/>
        <end position="186"/>
    </location>
</feature>
<proteinExistence type="predicted"/>
<organism evidence="3 4">
    <name type="scientific">Sessilibacter corallicola</name>
    <dbReference type="NCBI Taxonomy" id="2904075"/>
    <lineage>
        <taxon>Bacteria</taxon>
        <taxon>Pseudomonadati</taxon>
        <taxon>Pseudomonadota</taxon>
        <taxon>Gammaproteobacteria</taxon>
        <taxon>Cellvibrionales</taxon>
        <taxon>Cellvibrionaceae</taxon>
        <taxon>Sessilibacter</taxon>
    </lineage>
</organism>
<name>A0ABQ0ACH5_9GAMM</name>
<keyword evidence="4" id="KW-1185">Reference proteome</keyword>
<feature type="transmembrane region" description="Helical" evidence="1">
    <location>
        <begin position="294"/>
        <end position="314"/>
    </location>
</feature>
<feature type="transmembrane region" description="Helical" evidence="1">
    <location>
        <begin position="236"/>
        <end position="253"/>
    </location>
</feature>
<accession>A0ABQ0ACH5</accession>
<feature type="domain" description="Acyltransferase 3" evidence="2">
    <location>
        <begin position="5"/>
        <end position="338"/>
    </location>
</feature>
<dbReference type="InterPro" id="IPR002656">
    <property type="entry name" value="Acyl_transf_3_dom"/>
</dbReference>
<dbReference type="PANTHER" id="PTHR36927">
    <property type="entry name" value="BLR4337 PROTEIN"/>
    <property type="match status" value="1"/>
</dbReference>
<keyword evidence="1" id="KW-1133">Transmembrane helix</keyword>
<dbReference type="Proteomes" id="UP001465153">
    <property type="component" value="Unassembled WGS sequence"/>
</dbReference>
<comment type="caution">
    <text evidence="3">The sequence shown here is derived from an EMBL/GenBank/DDBJ whole genome shotgun (WGS) entry which is preliminary data.</text>
</comment>
<keyword evidence="1" id="KW-0472">Membrane</keyword>
<keyword evidence="3" id="KW-0808">Transferase</keyword>
<keyword evidence="3" id="KW-0012">Acyltransferase</keyword>
<dbReference type="RefSeq" id="WP_353303872.1">
    <property type="nucleotide sequence ID" value="NZ_BAABWN010000011.1"/>
</dbReference>
<sequence>MTQRIYAFDWLRSIAFLLLIGFHSALLFTSYGWHLKLGEISFLNDLVEFSRPWRMMLIFLVSGVALSYSFERRGWFDFGISSLKRLLPPLVFGMFVVIPPVYYIETLHTENSIGLVESYSVYVDNFINRDFRWLHLWYLGYLLAFCAVVSIVWLFAHSWMVKIQKKQWHNVLSVYCWLCVVALIIAANEILLRPIFPIQRNFFDDIASLISFFIIFTGGATLFRNYSVLNVLADHIWLNLVLALVFYGLSGLLENSYYLLFISLFAYFFILTLVGCAFRYFNQPIDWVQSFNQVIFPFYLLHQIVILVTAFILSKVVSGALLYGLIVIVSVLLCLCVIRLIVTYVGFLHPFLGIQKR</sequence>
<feature type="transmembrane region" description="Helical" evidence="1">
    <location>
        <begin position="259"/>
        <end position="282"/>
    </location>
</feature>
<evidence type="ECO:0000313" key="4">
    <source>
        <dbReference type="Proteomes" id="UP001465153"/>
    </source>
</evidence>
<evidence type="ECO:0000256" key="1">
    <source>
        <dbReference type="SAM" id="Phobius"/>
    </source>
</evidence>
<dbReference type="Pfam" id="PF01757">
    <property type="entry name" value="Acyl_transf_3"/>
    <property type="match status" value="1"/>
</dbReference>
<feature type="transmembrane region" description="Helical" evidence="1">
    <location>
        <begin position="320"/>
        <end position="347"/>
    </location>
</feature>
<feature type="transmembrane region" description="Helical" evidence="1">
    <location>
        <begin position="206"/>
        <end position="224"/>
    </location>
</feature>
<gene>
    <name evidence="3" type="ORF">NBRC116591_31400</name>
</gene>
<dbReference type="PANTHER" id="PTHR36927:SF3">
    <property type="entry name" value="GLUCANS BIOSYNTHESIS PROTEIN C"/>
    <property type="match status" value="1"/>
</dbReference>
<reference evidence="3 4" key="1">
    <citation type="submission" date="2024-04" db="EMBL/GenBank/DDBJ databases">
        <title>Draft genome sequence of Sessilibacter corallicola NBRC 116591.</title>
        <authorList>
            <person name="Miyakawa T."/>
            <person name="Kusuya Y."/>
            <person name="Miura T."/>
        </authorList>
    </citation>
    <scope>NUCLEOTIDE SEQUENCE [LARGE SCALE GENOMIC DNA]</scope>
    <source>
        <strain evidence="3 4">KU-00831-HH</strain>
    </source>
</reference>
<feature type="transmembrane region" description="Helical" evidence="1">
    <location>
        <begin position="136"/>
        <end position="156"/>
    </location>
</feature>
<protein>
    <submittedName>
        <fullName evidence="3">Acyltransferase family protein</fullName>
    </submittedName>
</protein>
<feature type="transmembrane region" description="Helical" evidence="1">
    <location>
        <begin position="53"/>
        <end position="70"/>
    </location>
</feature>